<organism evidence="1 2">
    <name type="scientific">Rubus argutus</name>
    <name type="common">Southern blackberry</name>
    <dbReference type="NCBI Taxonomy" id="59490"/>
    <lineage>
        <taxon>Eukaryota</taxon>
        <taxon>Viridiplantae</taxon>
        <taxon>Streptophyta</taxon>
        <taxon>Embryophyta</taxon>
        <taxon>Tracheophyta</taxon>
        <taxon>Spermatophyta</taxon>
        <taxon>Magnoliopsida</taxon>
        <taxon>eudicotyledons</taxon>
        <taxon>Gunneridae</taxon>
        <taxon>Pentapetalae</taxon>
        <taxon>rosids</taxon>
        <taxon>fabids</taxon>
        <taxon>Rosales</taxon>
        <taxon>Rosaceae</taxon>
        <taxon>Rosoideae</taxon>
        <taxon>Rosoideae incertae sedis</taxon>
        <taxon>Rubus</taxon>
    </lineage>
</organism>
<keyword evidence="2" id="KW-1185">Reference proteome</keyword>
<comment type="caution">
    <text evidence="1">The sequence shown here is derived from an EMBL/GenBank/DDBJ whole genome shotgun (WGS) entry which is preliminary data.</text>
</comment>
<protein>
    <submittedName>
        <fullName evidence="1">Uncharacterized protein</fullName>
    </submittedName>
</protein>
<evidence type="ECO:0000313" key="2">
    <source>
        <dbReference type="Proteomes" id="UP001457282"/>
    </source>
</evidence>
<dbReference type="AlphaFoldDB" id="A0AAW1YGA1"/>
<dbReference type="EMBL" id="JBEDUW010000001">
    <property type="protein sequence ID" value="KAK9947590.1"/>
    <property type="molecule type" value="Genomic_DNA"/>
</dbReference>
<gene>
    <name evidence="1" type="ORF">M0R45_003206</name>
</gene>
<dbReference type="Proteomes" id="UP001457282">
    <property type="component" value="Unassembled WGS sequence"/>
</dbReference>
<accession>A0AAW1YGA1</accession>
<name>A0AAW1YGA1_RUBAR</name>
<reference evidence="1 2" key="1">
    <citation type="journal article" date="2023" name="G3 (Bethesda)">
        <title>A chromosome-length genome assembly and annotation of blackberry (Rubus argutus, cv. 'Hillquist').</title>
        <authorList>
            <person name="Bruna T."/>
            <person name="Aryal R."/>
            <person name="Dudchenko O."/>
            <person name="Sargent D.J."/>
            <person name="Mead D."/>
            <person name="Buti M."/>
            <person name="Cavallini A."/>
            <person name="Hytonen T."/>
            <person name="Andres J."/>
            <person name="Pham M."/>
            <person name="Weisz D."/>
            <person name="Mascagni F."/>
            <person name="Usai G."/>
            <person name="Natali L."/>
            <person name="Bassil N."/>
            <person name="Fernandez G.E."/>
            <person name="Lomsadze A."/>
            <person name="Armour M."/>
            <person name="Olukolu B."/>
            <person name="Poorten T."/>
            <person name="Britton C."/>
            <person name="Davik J."/>
            <person name="Ashrafi H."/>
            <person name="Aiden E.L."/>
            <person name="Borodovsky M."/>
            <person name="Worthington M."/>
        </authorList>
    </citation>
    <scope>NUCLEOTIDE SEQUENCE [LARGE SCALE GENOMIC DNA]</scope>
    <source>
        <strain evidence="1">PI 553951</strain>
    </source>
</reference>
<sequence>MTKLKKHMANWTGPADSITLVNEHCAKPPDDVQGAGMFSSSLNSFSLPLQKLEPFGARAEVAQQHEEALGESLFMLSSSISESFRESFGSELLSEIEELGEIESYENSRSPSIHAASF</sequence>
<evidence type="ECO:0000313" key="1">
    <source>
        <dbReference type="EMBL" id="KAK9947590.1"/>
    </source>
</evidence>
<proteinExistence type="predicted"/>